<keyword evidence="1" id="KW-0808">Transferase</keyword>
<dbReference type="Proteomes" id="UP001152795">
    <property type="component" value="Unassembled WGS sequence"/>
</dbReference>
<organism evidence="1 2">
    <name type="scientific">Paramuricea clavata</name>
    <name type="common">Red gorgonian</name>
    <name type="synonym">Violescent sea-whip</name>
    <dbReference type="NCBI Taxonomy" id="317549"/>
    <lineage>
        <taxon>Eukaryota</taxon>
        <taxon>Metazoa</taxon>
        <taxon>Cnidaria</taxon>
        <taxon>Anthozoa</taxon>
        <taxon>Octocorallia</taxon>
        <taxon>Malacalcyonacea</taxon>
        <taxon>Plexauridae</taxon>
        <taxon>Paramuricea</taxon>
    </lineage>
</organism>
<accession>A0A7D9HH15</accession>
<dbReference type="SUPFAM" id="SSF56112">
    <property type="entry name" value="Protein kinase-like (PK-like)"/>
    <property type="match status" value="1"/>
</dbReference>
<sequence>MRLKLADFGLALLRNLNDLAQDEAQHHRSWCAPECLLDTETMIEVESFMRSDIFSYGLVLHYMLTGSMERREEQKAPEPPQNLGKGPLKDLYDSCLRLGSEERPTAAEIINKKFQVHTTNPYTVTLQTAEFFTFGFLKDTQIVVADSLVDESLVDSCGSRRPQGYPSECLSCVVEIDKDECDQCPELLGSELFQTYCQRHDEWRVAEKIENNANIALKGLTTRREGEDEEQRVVLKFAQATYAHHRAMRDVWEGLDENTKTQFLPCKTSVHPVFSTSFGLHVAVITADQIFLFTRRSMKDGIASPGDFTCGAVESCSVKDYDETRGDKTYVELIKTAARGLNEELGVVLKGKDLDAICLTTVYLKYDKHEWGMCGFVDLSDERIAPERRLTYASIQSRFTGASCKDKFEHELIKGVPFELDKMADFVRENFHNFASSTKLVVVKVMQSFFGVSEVEKIFKAFDSSS</sequence>
<name>A0A7D9HH15_PARCT</name>
<protein>
    <submittedName>
        <fullName evidence="1">Serine threonine- kinase drkD</fullName>
    </submittedName>
</protein>
<dbReference type="AlphaFoldDB" id="A0A7D9HH15"/>
<evidence type="ECO:0000313" key="2">
    <source>
        <dbReference type="Proteomes" id="UP001152795"/>
    </source>
</evidence>
<dbReference type="InterPro" id="IPR051681">
    <property type="entry name" value="Ser/Thr_Kinases-Pseudokinases"/>
</dbReference>
<keyword evidence="2" id="KW-1185">Reference proteome</keyword>
<dbReference type="GO" id="GO:0004674">
    <property type="term" value="F:protein serine/threonine kinase activity"/>
    <property type="evidence" value="ECO:0007669"/>
    <property type="project" value="TreeGrafter"/>
</dbReference>
<dbReference type="OrthoDB" id="346907at2759"/>
<dbReference type="Pfam" id="PF00069">
    <property type="entry name" value="Pkinase"/>
    <property type="match status" value="1"/>
</dbReference>
<gene>
    <name evidence="1" type="ORF">PACLA_8A047796</name>
</gene>
<dbReference type="PANTHER" id="PTHR44329">
    <property type="entry name" value="SERINE/THREONINE-PROTEIN KINASE TNNI3K-RELATED"/>
    <property type="match status" value="1"/>
</dbReference>
<evidence type="ECO:0000313" key="1">
    <source>
        <dbReference type="EMBL" id="CAB3981507.1"/>
    </source>
</evidence>
<dbReference type="GO" id="GO:0005524">
    <property type="term" value="F:ATP binding"/>
    <property type="evidence" value="ECO:0007669"/>
    <property type="project" value="InterPro"/>
</dbReference>
<comment type="caution">
    <text evidence="1">The sequence shown here is derived from an EMBL/GenBank/DDBJ whole genome shotgun (WGS) entry which is preliminary data.</text>
</comment>
<dbReference type="PROSITE" id="PS50011">
    <property type="entry name" value="PROTEIN_KINASE_DOM"/>
    <property type="match status" value="1"/>
</dbReference>
<proteinExistence type="predicted"/>
<dbReference type="InterPro" id="IPR000719">
    <property type="entry name" value="Prot_kinase_dom"/>
</dbReference>
<keyword evidence="1" id="KW-0418">Kinase</keyword>
<dbReference type="InterPro" id="IPR011009">
    <property type="entry name" value="Kinase-like_dom_sf"/>
</dbReference>
<dbReference type="EMBL" id="CACRXK020000396">
    <property type="protein sequence ID" value="CAB3981507.1"/>
    <property type="molecule type" value="Genomic_DNA"/>
</dbReference>
<dbReference type="Gene3D" id="1.10.510.10">
    <property type="entry name" value="Transferase(Phosphotransferase) domain 1"/>
    <property type="match status" value="1"/>
</dbReference>
<reference evidence="1" key="1">
    <citation type="submission" date="2020-04" db="EMBL/GenBank/DDBJ databases">
        <authorList>
            <person name="Alioto T."/>
            <person name="Alioto T."/>
            <person name="Gomez Garrido J."/>
        </authorList>
    </citation>
    <scope>NUCLEOTIDE SEQUENCE</scope>
    <source>
        <strain evidence="1">A484AB</strain>
    </source>
</reference>